<evidence type="ECO:0000313" key="2">
    <source>
        <dbReference type="Proteomes" id="UP001055879"/>
    </source>
</evidence>
<proteinExistence type="predicted"/>
<gene>
    <name evidence="1" type="ORF">L6452_07977</name>
</gene>
<reference evidence="1 2" key="2">
    <citation type="journal article" date="2022" name="Mol. Ecol. Resour.">
        <title>The genomes of chicory, endive, great burdock and yacon provide insights into Asteraceae paleo-polyploidization history and plant inulin production.</title>
        <authorList>
            <person name="Fan W."/>
            <person name="Wang S."/>
            <person name="Wang H."/>
            <person name="Wang A."/>
            <person name="Jiang F."/>
            <person name="Liu H."/>
            <person name="Zhao H."/>
            <person name="Xu D."/>
            <person name="Zhang Y."/>
        </authorList>
    </citation>
    <scope>NUCLEOTIDE SEQUENCE [LARGE SCALE GENOMIC DNA]</scope>
    <source>
        <strain evidence="2">cv. Niubang</strain>
    </source>
</reference>
<sequence length="146" mass="15872">MPMKKMLVFLGLYSTSSHTKIEGKKDGVFGGFQIGSTEWVKQNLANLGSMAVACLNVDCAVQVPGFFVGATPQLDDILVEVTKKLEMVATAKTFVGTDILDGKAVNVVDGMKMYEELFDDFGVRKMVSLVNDLRAAGRRGQFQGKL</sequence>
<dbReference type="EMBL" id="CM042049">
    <property type="protein sequence ID" value="KAI3745577.1"/>
    <property type="molecule type" value="Genomic_DNA"/>
</dbReference>
<name>A0ACB9DGA2_ARCLA</name>
<accession>A0ACB9DGA2</accession>
<comment type="caution">
    <text evidence="1">The sequence shown here is derived from an EMBL/GenBank/DDBJ whole genome shotgun (WGS) entry which is preliminary data.</text>
</comment>
<keyword evidence="2" id="KW-1185">Reference proteome</keyword>
<organism evidence="1 2">
    <name type="scientific">Arctium lappa</name>
    <name type="common">Greater burdock</name>
    <name type="synonym">Lappa major</name>
    <dbReference type="NCBI Taxonomy" id="4217"/>
    <lineage>
        <taxon>Eukaryota</taxon>
        <taxon>Viridiplantae</taxon>
        <taxon>Streptophyta</taxon>
        <taxon>Embryophyta</taxon>
        <taxon>Tracheophyta</taxon>
        <taxon>Spermatophyta</taxon>
        <taxon>Magnoliopsida</taxon>
        <taxon>eudicotyledons</taxon>
        <taxon>Gunneridae</taxon>
        <taxon>Pentapetalae</taxon>
        <taxon>asterids</taxon>
        <taxon>campanulids</taxon>
        <taxon>Asterales</taxon>
        <taxon>Asteraceae</taxon>
        <taxon>Carduoideae</taxon>
        <taxon>Cardueae</taxon>
        <taxon>Arctiinae</taxon>
        <taxon>Arctium</taxon>
    </lineage>
</organism>
<evidence type="ECO:0000313" key="1">
    <source>
        <dbReference type="EMBL" id="KAI3745577.1"/>
    </source>
</evidence>
<protein>
    <submittedName>
        <fullName evidence="1">Uncharacterized protein</fullName>
    </submittedName>
</protein>
<reference evidence="2" key="1">
    <citation type="journal article" date="2022" name="Mol. Ecol. Resour.">
        <title>The genomes of chicory, endive, great burdock and yacon provide insights into Asteraceae palaeo-polyploidization history and plant inulin production.</title>
        <authorList>
            <person name="Fan W."/>
            <person name="Wang S."/>
            <person name="Wang H."/>
            <person name="Wang A."/>
            <person name="Jiang F."/>
            <person name="Liu H."/>
            <person name="Zhao H."/>
            <person name="Xu D."/>
            <person name="Zhang Y."/>
        </authorList>
    </citation>
    <scope>NUCLEOTIDE SEQUENCE [LARGE SCALE GENOMIC DNA]</scope>
    <source>
        <strain evidence="2">cv. Niubang</strain>
    </source>
</reference>
<dbReference type="Proteomes" id="UP001055879">
    <property type="component" value="Linkage Group LG03"/>
</dbReference>